<dbReference type="InterPro" id="IPR036157">
    <property type="entry name" value="dUTPase-like_sf"/>
</dbReference>
<dbReference type="InterPro" id="IPR033704">
    <property type="entry name" value="dUTPase_trimeric"/>
</dbReference>
<dbReference type="Gene3D" id="2.70.40.10">
    <property type="match status" value="1"/>
</dbReference>
<accession>A0A8J3PNP4</accession>
<protein>
    <submittedName>
        <fullName evidence="3">Deoxycytidine triphosphate deaminase</fullName>
    </submittedName>
</protein>
<keyword evidence="2" id="KW-0546">Nucleotide metabolism</keyword>
<keyword evidence="1" id="KW-0378">Hydrolase</keyword>
<dbReference type="EMBL" id="BONU01000033">
    <property type="protein sequence ID" value="GIG75559.1"/>
    <property type="molecule type" value="Genomic_DNA"/>
</dbReference>
<proteinExistence type="predicted"/>
<dbReference type="GO" id="GO:0008829">
    <property type="term" value="F:dCTP deaminase activity"/>
    <property type="evidence" value="ECO:0007669"/>
    <property type="project" value="InterPro"/>
</dbReference>
<gene>
    <name evidence="3" type="primary">dcd</name>
    <name evidence="3" type="ORF">Pfl04_39630</name>
</gene>
<dbReference type="InterPro" id="IPR011962">
    <property type="entry name" value="dCTP_deaminase"/>
</dbReference>
<evidence type="ECO:0000256" key="2">
    <source>
        <dbReference type="ARBA" id="ARBA00023080"/>
    </source>
</evidence>
<evidence type="ECO:0000256" key="1">
    <source>
        <dbReference type="ARBA" id="ARBA00022801"/>
    </source>
</evidence>
<sequence length="183" mass="20957">MILTGPEIEHQVRLGRIRIEPFDRERISPNSYDFLLGEEFCWYESVTLDCRKENKAVYGKLSPDGTVLYPNRIYLAGTAEHMGSDHYVPIIRARSSVARLGLFVHVTADLIDIGSFNAWTLQLHAVQPVRVYPGMRIGQVTFWKPEGRIVLYDGKYQHATGPRPSLIHRDFEAQNRQESASQQ</sequence>
<dbReference type="SUPFAM" id="SSF51283">
    <property type="entry name" value="dUTPase-like"/>
    <property type="match status" value="1"/>
</dbReference>
<dbReference type="CDD" id="cd07557">
    <property type="entry name" value="trimeric_dUTPase"/>
    <property type="match status" value="1"/>
</dbReference>
<keyword evidence="4" id="KW-1185">Reference proteome</keyword>
<evidence type="ECO:0000313" key="3">
    <source>
        <dbReference type="EMBL" id="GIG75559.1"/>
    </source>
</evidence>
<reference evidence="3" key="1">
    <citation type="submission" date="2021-01" db="EMBL/GenBank/DDBJ databases">
        <title>Whole genome shotgun sequence of Planosporangium flavigriseum NBRC 105377.</title>
        <authorList>
            <person name="Komaki H."/>
            <person name="Tamura T."/>
        </authorList>
    </citation>
    <scope>NUCLEOTIDE SEQUENCE</scope>
    <source>
        <strain evidence="3">NBRC 105377</strain>
    </source>
</reference>
<dbReference type="PANTHER" id="PTHR42680">
    <property type="entry name" value="DCTP DEAMINASE"/>
    <property type="match status" value="1"/>
</dbReference>
<dbReference type="RefSeq" id="WP_168079622.1">
    <property type="nucleotide sequence ID" value="NZ_BAAAQJ010000012.1"/>
</dbReference>
<dbReference type="AlphaFoldDB" id="A0A8J3PNP4"/>
<evidence type="ECO:0000313" key="4">
    <source>
        <dbReference type="Proteomes" id="UP000653674"/>
    </source>
</evidence>
<organism evidence="3 4">
    <name type="scientific">Planosporangium flavigriseum</name>
    <dbReference type="NCBI Taxonomy" id="373681"/>
    <lineage>
        <taxon>Bacteria</taxon>
        <taxon>Bacillati</taxon>
        <taxon>Actinomycetota</taxon>
        <taxon>Actinomycetes</taxon>
        <taxon>Micromonosporales</taxon>
        <taxon>Micromonosporaceae</taxon>
        <taxon>Planosporangium</taxon>
    </lineage>
</organism>
<comment type="caution">
    <text evidence="3">The sequence shown here is derived from an EMBL/GenBank/DDBJ whole genome shotgun (WGS) entry which is preliminary data.</text>
</comment>
<dbReference type="GO" id="GO:0015949">
    <property type="term" value="P:nucleobase-containing small molecule interconversion"/>
    <property type="evidence" value="ECO:0007669"/>
    <property type="project" value="TreeGrafter"/>
</dbReference>
<dbReference type="Proteomes" id="UP000653674">
    <property type="component" value="Unassembled WGS sequence"/>
</dbReference>
<dbReference type="PANTHER" id="PTHR42680:SF3">
    <property type="entry name" value="DCTP DEAMINASE"/>
    <property type="match status" value="1"/>
</dbReference>
<dbReference type="Pfam" id="PF22769">
    <property type="entry name" value="DCD"/>
    <property type="match status" value="1"/>
</dbReference>
<dbReference type="GO" id="GO:0006229">
    <property type="term" value="P:dUTP biosynthetic process"/>
    <property type="evidence" value="ECO:0007669"/>
    <property type="project" value="InterPro"/>
</dbReference>
<name>A0A8J3PNP4_9ACTN</name>